<feature type="transmembrane region" description="Helical" evidence="6">
    <location>
        <begin position="539"/>
        <end position="562"/>
    </location>
</feature>
<dbReference type="OrthoDB" id="74360at2759"/>
<dbReference type="SUPFAM" id="SSF51905">
    <property type="entry name" value="FAD/NAD(P)-binding domain"/>
    <property type="match status" value="2"/>
</dbReference>
<dbReference type="EMBL" id="MLKD01000021">
    <property type="protein sequence ID" value="OQE17209.1"/>
    <property type="molecule type" value="Genomic_DNA"/>
</dbReference>
<evidence type="ECO:0000256" key="3">
    <source>
        <dbReference type="ARBA" id="ARBA00022630"/>
    </source>
</evidence>
<keyword evidence="3" id="KW-0285">Flavoprotein</keyword>
<dbReference type="PANTHER" id="PTHR42877:SF4">
    <property type="entry name" value="FAD_NAD(P)-BINDING DOMAIN-CONTAINING PROTEIN-RELATED"/>
    <property type="match status" value="1"/>
</dbReference>
<evidence type="ECO:0000256" key="5">
    <source>
        <dbReference type="ARBA" id="ARBA00023002"/>
    </source>
</evidence>
<dbReference type="Pfam" id="PF00743">
    <property type="entry name" value="FMO-like"/>
    <property type="match status" value="1"/>
</dbReference>
<evidence type="ECO:0000256" key="2">
    <source>
        <dbReference type="ARBA" id="ARBA00010139"/>
    </source>
</evidence>
<dbReference type="Gene3D" id="3.50.50.60">
    <property type="entry name" value="FAD/NAD(P)-binding domain"/>
    <property type="match status" value="2"/>
</dbReference>
<keyword evidence="6" id="KW-0472">Membrane</keyword>
<name>A0A1V6SU73_9EURO</name>
<evidence type="ECO:0000313" key="8">
    <source>
        <dbReference type="Proteomes" id="UP000191285"/>
    </source>
</evidence>
<comment type="similarity">
    <text evidence="2">Belongs to the FAD-binding monooxygenase family.</text>
</comment>
<proteinExistence type="inferred from homology"/>
<comment type="caution">
    <text evidence="7">The sequence shown here is derived from an EMBL/GenBank/DDBJ whole genome shotgun (WGS) entry which is preliminary data.</text>
</comment>
<gene>
    <name evidence="7" type="ORF">PENSTE_c021G08324</name>
</gene>
<feature type="transmembrane region" description="Helical" evidence="6">
    <location>
        <begin position="20"/>
        <end position="38"/>
    </location>
</feature>
<keyword evidence="8" id="KW-1185">Reference proteome</keyword>
<dbReference type="GO" id="GO:0050660">
    <property type="term" value="F:flavin adenine dinucleotide binding"/>
    <property type="evidence" value="ECO:0007669"/>
    <property type="project" value="InterPro"/>
</dbReference>
<reference evidence="8" key="1">
    <citation type="journal article" date="2017" name="Nat. Microbiol.">
        <title>Global analysis of biosynthetic gene clusters reveals vast potential of secondary metabolite production in Penicillium species.</title>
        <authorList>
            <person name="Nielsen J.C."/>
            <person name="Grijseels S."/>
            <person name="Prigent S."/>
            <person name="Ji B."/>
            <person name="Dainat J."/>
            <person name="Nielsen K.F."/>
            <person name="Frisvad J.C."/>
            <person name="Workman M."/>
            <person name="Nielsen J."/>
        </authorList>
    </citation>
    <scope>NUCLEOTIDE SEQUENCE [LARGE SCALE GENOMIC DNA]</scope>
    <source>
        <strain evidence="8">IBT 24891</strain>
    </source>
</reference>
<dbReference type="AlphaFoldDB" id="A0A1V6SU73"/>
<dbReference type="InterPro" id="IPR036188">
    <property type="entry name" value="FAD/NAD-bd_sf"/>
</dbReference>
<keyword evidence="5" id="KW-0560">Oxidoreductase</keyword>
<keyword evidence="4" id="KW-0274">FAD</keyword>
<evidence type="ECO:0000256" key="4">
    <source>
        <dbReference type="ARBA" id="ARBA00022827"/>
    </source>
</evidence>
<dbReference type="GO" id="GO:0004499">
    <property type="term" value="F:N,N-dimethylaniline monooxygenase activity"/>
    <property type="evidence" value="ECO:0007669"/>
    <property type="project" value="InterPro"/>
</dbReference>
<evidence type="ECO:0000313" key="7">
    <source>
        <dbReference type="EMBL" id="OQE17209.1"/>
    </source>
</evidence>
<dbReference type="GO" id="GO:0050661">
    <property type="term" value="F:NADP binding"/>
    <property type="evidence" value="ECO:0007669"/>
    <property type="project" value="InterPro"/>
</dbReference>
<evidence type="ECO:0008006" key="9">
    <source>
        <dbReference type="Google" id="ProtNLM"/>
    </source>
</evidence>
<dbReference type="Proteomes" id="UP000191285">
    <property type="component" value="Unassembled WGS sequence"/>
</dbReference>
<evidence type="ECO:0000256" key="6">
    <source>
        <dbReference type="SAM" id="Phobius"/>
    </source>
</evidence>
<protein>
    <recommendedName>
        <fullName evidence="9">FAD/NAD(P)-binding domain-containing protein</fullName>
    </recommendedName>
</protein>
<keyword evidence="6" id="KW-0812">Transmembrane</keyword>
<dbReference type="InterPro" id="IPR020946">
    <property type="entry name" value="Flavin_mOase-like"/>
</dbReference>
<accession>A0A1V6SU73</accession>
<organism evidence="7 8">
    <name type="scientific">Penicillium steckii</name>
    <dbReference type="NCBI Taxonomy" id="303698"/>
    <lineage>
        <taxon>Eukaryota</taxon>
        <taxon>Fungi</taxon>
        <taxon>Dikarya</taxon>
        <taxon>Ascomycota</taxon>
        <taxon>Pezizomycotina</taxon>
        <taxon>Eurotiomycetes</taxon>
        <taxon>Eurotiomycetidae</taxon>
        <taxon>Eurotiales</taxon>
        <taxon>Aspergillaceae</taxon>
        <taxon>Penicillium</taxon>
    </lineage>
</organism>
<sequence length="570" mass="64439">MPSSTSTGLSVGNKDYTNATVVIIGAGISGMCMAIDFIKRNKCRNFVILEKSSSVGGTWHDNKYPGCCCDVWSILYSYSFEQNPRWSREYPGQEEILEYLVRIAEKYGLYKHIRFNSTVEEARWDDDESKWKVSVNVSGQKDSEFANSYTLNSDFLISAVGQLNVPREPDIPGLQDFKGKMMHSARWDWSYDLKGKRIAVVGNGATAAQIIPEIAPEASHLTVFQRTPNWVIPRADAPVSELQKTLLTYIPPLRWRKRALQMDFRESFHDAIFDGESDFAQLIRDMSTGMMKAQLPDQPELWKTLTPNYSPGCKRVIITDDYYPTLARDNVDLETRRIAKITGNGIEVEGADEQEFDLIVLATGFKTVDFMYPIQVYGANSRSLGDIWKQGAKAYYGMTVEDLPNFGMFYGPNTNLGHNSIILMIEAQSRYLNAMVGQVIRARQHGLTLSLKPKPTVLEEYNDRIQKLLRESSFADPNCNSWYKQDDGNITNNWSGTVLDYQQSLSQLRWDDYVVTGSGKDIVSKSKPSHLGRVREETFLSNSSLLIGTAGFMVAVGGYFLAWPRLMKAR</sequence>
<dbReference type="InterPro" id="IPR051209">
    <property type="entry name" value="FAD-bind_Monooxygenase_sf"/>
</dbReference>
<dbReference type="STRING" id="303698.A0A1V6SU73"/>
<evidence type="ECO:0000256" key="1">
    <source>
        <dbReference type="ARBA" id="ARBA00001974"/>
    </source>
</evidence>
<dbReference type="PANTHER" id="PTHR42877">
    <property type="entry name" value="L-ORNITHINE N(5)-MONOOXYGENASE-RELATED"/>
    <property type="match status" value="1"/>
</dbReference>
<keyword evidence="6" id="KW-1133">Transmembrane helix</keyword>
<comment type="cofactor">
    <cofactor evidence="1">
        <name>FAD</name>
        <dbReference type="ChEBI" id="CHEBI:57692"/>
    </cofactor>
</comment>